<sequence>MIRQPSLIILLFWLSAFPHVGVFQNLLYHTPEKAGNNTKGIPNQKKKTLSGLETADK</sequence>
<organism evidence="2 3">
    <name type="scientific">Salinithrix halophila</name>
    <dbReference type="NCBI Taxonomy" id="1485204"/>
    <lineage>
        <taxon>Bacteria</taxon>
        <taxon>Bacillati</taxon>
        <taxon>Bacillota</taxon>
        <taxon>Bacilli</taxon>
        <taxon>Bacillales</taxon>
        <taxon>Thermoactinomycetaceae</taxon>
        <taxon>Salinithrix</taxon>
    </lineage>
</organism>
<keyword evidence="3" id="KW-1185">Reference proteome</keyword>
<protein>
    <submittedName>
        <fullName evidence="2">Uncharacterized protein</fullName>
    </submittedName>
</protein>
<accession>A0ABV8JFS9</accession>
<proteinExistence type="predicted"/>
<evidence type="ECO:0000313" key="3">
    <source>
        <dbReference type="Proteomes" id="UP001595843"/>
    </source>
</evidence>
<dbReference type="Proteomes" id="UP001595843">
    <property type="component" value="Unassembled WGS sequence"/>
</dbReference>
<reference evidence="3" key="1">
    <citation type="journal article" date="2019" name="Int. J. Syst. Evol. Microbiol.">
        <title>The Global Catalogue of Microorganisms (GCM) 10K type strain sequencing project: providing services to taxonomists for standard genome sequencing and annotation.</title>
        <authorList>
            <consortium name="The Broad Institute Genomics Platform"/>
            <consortium name="The Broad Institute Genome Sequencing Center for Infectious Disease"/>
            <person name="Wu L."/>
            <person name="Ma J."/>
        </authorList>
    </citation>
    <scope>NUCLEOTIDE SEQUENCE [LARGE SCALE GENOMIC DNA]</scope>
    <source>
        <strain evidence="3">IBRC-M 10813</strain>
    </source>
</reference>
<evidence type="ECO:0000256" key="1">
    <source>
        <dbReference type="SAM" id="MobiDB-lite"/>
    </source>
</evidence>
<dbReference type="EMBL" id="JBHSAP010000009">
    <property type="protein sequence ID" value="MFC4076687.1"/>
    <property type="molecule type" value="Genomic_DNA"/>
</dbReference>
<feature type="region of interest" description="Disordered" evidence="1">
    <location>
        <begin position="33"/>
        <end position="57"/>
    </location>
</feature>
<name>A0ABV8JFS9_9BACL</name>
<comment type="caution">
    <text evidence="2">The sequence shown here is derived from an EMBL/GenBank/DDBJ whole genome shotgun (WGS) entry which is preliminary data.</text>
</comment>
<evidence type="ECO:0000313" key="2">
    <source>
        <dbReference type="EMBL" id="MFC4076687.1"/>
    </source>
</evidence>
<dbReference type="RefSeq" id="WP_380703854.1">
    <property type="nucleotide sequence ID" value="NZ_JBHSAP010000009.1"/>
</dbReference>
<gene>
    <name evidence="2" type="ORF">ACFOUO_07680</name>
</gene>